<keyword evidence="1" id="KW-1133">Transmembrane helix</keyword>
<evidence type="ECO:0000313" key="2">
    <source>
        <dbReference type="EMBL" id="OAQ20567.1"/>
    </source>
</evidence>
<name>A0A179D3D0_9BACT</name>
<keyword evidence="1" id="KW-0472">Membrane</keyword>
<dbReference type="STRING" id="999894.TDIS_1336"/>
<evidence type="ECO:0000313" key="3">
    <source>
        <dbReference type="Proteomes" id="UP000078390"/>
    </source>
</evidence>
<evidence type="ECO:0000256" key="1">
    <source>
        <dbReference type="SAM" id="Phobius"/>
    </source>
</evidence>
<keyword evidence="1" id="KW-0812">Transmembrane</keyword>
<organism evidence="2 3">
    <name type="scientific">Thermosulfurimonas dismutans</name>
    <dbReference type="NCBI Taxonomy" id="999894"/>
    <lineage>
        <taxon>Bacteria</taxon>
        <taxon>Pseudomonadati</taxon>
        <taxon>Thermodesulfobacteriota</taxon>
        <taxon>Thermodesulfobacteria</taxon>
        <taxon>Thermodesulfobacteriales</taxon>
        <taxon>Thermodesulfobacteriaceae</taxon>
        <taxon>Thermosulfurimonas</taxon>
    </lineage>
</organism>
<proteinExistence type="predicted"/>
<gene>
    <name evidence="2" type="ORF">TDIS_1336</name>
</gene>
<dbReference type="EMBL" id="LWLG01000009">
    <property type="protein sequence ID" value="OAQ20567.1"/>
    <property type="molecule type" value="Genomic_DNA"/>
</dbReference>
<dbReference type="Proteomes" id="UP000078390">
    <property type="component" value="Unassembled WGS sequence"/>
</dbReference>
<protein>
    <submittedName>
        <fullName evidence="2">Uncharacterized protein</fullName>
    </submittedName>
</protein>
<feature type="transmembrane region" description="Helical" evidence="1">
    <location>
        <begin position="6"/>
        <end position="28"/>
    </location>
</feature>
<dbReference type="AlphaFoldDB" id="A0A179D3D0"/>
<sequence length="144" mass="16584">MKMDRYKILGLFWGPVVLAVALSLLFYWHLRPDLRTIRVPSVPQGYREIPQVSPEKIRYIPREPVISEAFLLLDKPVPPSPRSVLELKAVLKIGQEKICKIDGELLKEGQKIGPFKIVFIGDNYVELYGRQKKIRLLVGEKLSF</sequence>
<accession>A0A179D3D0</accession>
<comment type="caution">
    <text evidence="2">The sequence shown here is derived from an EMBL/GenBank/DDBJ whole genome shotgun (WGS) entry which is preliminary data.</text>
</comment>
<reference evidence="2 3" key="1">
    <citation type="submission" date="2016-04" db="EMBL/GenBank/DDBJ databases">
        <title>Genome analysis of Thermosulfurimonas dismutans, the first thermophilic sulfur-disproportionating bacterium of the phylum Thermodesulfobacteria.</title>
        <authorList>
            <person name="Mardanov A.V."/>
            <person name="Beletsky A.V."/>
            <person name="Kadnikov V.V."/>
            <person name="Slobodkin A.I."/>
            <person name="Ravin N.V."/>
        </authorList>
    </citation>
    <scope>NUCLEOTIDE SEQUENCE [LARGE SCALE GENOMIC DNA]</scope>
    <source>
        <strain evidence="2 3">S95</strain>
    </source>
</reference>
<keyword evidence="3" id="KW-1185">Reference proteome</keyword>